<dbReference type="RefSeq" id="WP_243407245.1">
    <property type="nucleotide sequence ID" value="NZ_FZMO01000052.1"/>
</dbReference>
<sequence>MTDNTSEEIGRKPWWRSVADEPKPVDLHPEIPHSARMYDYFLGGKDNFPADRAAADQAVAATPTIAVAARQNRAFMRRAVRHLASDLGIRQFLDVGTGIPTSPNLHEVAQGIAPECRVVYADNDPIVLAHARALLASTPQGRTAYLDADVRDPDGILAAPVLRDTLDLSQPVALSLIALFHFIPDSEDPHGIIGRLVGAMPSGSYLVLSHGTGDFEPALRDAAASYRKQGVSAQLRTLAEVTALFGGTELLDPGIVPAHLWRPDGDGAVDGELPGQQAGIYAGIARIL</sequence>
<dbReference type="Gene3D" id="3.40.50.150">
    <property type="entry name" value="Vaccinia Virus protein VP39"/>
    <property type="match status" value="1"/>
</dbReference>
<gene>
    <name evidence="1" type="ORF">FRACA_1450007</name>
</gene>
<dbReference type="Proteomes" id="UP000234331">
    <property type="component" value="Unassembled WGS sequence"/>
</dbReference>
<dbReference type="InterPro" id="IPR006764">
    <property type="entry name" value="SAM_dep_MeTrfase_SAV2177_type"/>
</dbReference>
<accession>A0A2I2KLL6</accession>
<evidence type="ECO:0008006" key="3">
    <source>
        <dbReference type="Google" id="ProtNLM"/>
    </source>
</evidence>
<dbReference type="InterPro" id="IPR029063">
    <property type="entry name" value="SAM-dependent_MTases_sf"/>
</dbReference>
<dbReference type="SUPFAM" id="SSF53335">
    <property type="entry name" value="S-adenosyl-L-methionine-dependent methyltransferases"/>
    <property type="match status" value="1"/>
</dbReference>
<protein>
    <recommendedName>
        <fullName evidence="3">S-adenosyl methyltransferase</fullName>
    </recommendedName>
</protein>
<evidence type="ECO:0000313" key="1">
    <source>
        <dbReference type="EMBL" id="SNQ46558.1"/>
    </source>
</evidence>
<dbReference type="Pfam" id="PF04672">
    <property type="entry name" value="Methyltransf_19"/>
    <property type="match status" value="1"/>
</dbReference>
<dbReference type="AlphaFoldDB" id="A0A2I2KLL6"/>
<proteinExistence type="predicted"/>
<organism evidence="1 2">
    <name type="scientific">Frankia canadensis</name>
    <dbReference type="NCBI Taxonomy" id="1836972"/>
    <lineage>
        <taxon>Bacteria</taxon>
        <taxon>Bacillati</taxon>
        <taxon>Actinomycetota</taxon>
        <taxon>Actinomycetes</taxon>
        <taxon>Frankiales</taxon>
        <taxon>Frankiaceae</taxon>
        <taxon>Frankia</taxon>
    </lineage>
</organism>
<dbReference type="EMBL" id="FZMO01000052">
    <property type="protein sequence ID" value="SNQ46558.1"/>
    <property type="molecule type" value="Genomic_DNA"/>
</dbReference>
<dbReference type="PIRSF" id="PIRSF017393">
    <property type="entry name" value="MTase_SAV2177"/>
    <property type="match status" value="1"/>
</dbReference>
<evidence type="ECO:0000313" key="2">
    <source>
        <dbReference type="Proteomes" id="UP000234331"/>
    </source>
</evidence>
<reference evidence="1 2" key="1">
    <citation type="submission" date="2017-06" db="EMBL/GenBank/DDBJ databases">
        <authorList>
            <person name="Kim H.J."/>
            <person name="Triplett B.A."/>
        </authorList>
    </citation>
    <scope>NUCLEOTIDE SEQUENCE [LARGE SCALE GENOMIC DNA]</scope>
    <source>
        <strain evidence="1">FRACA_ARgP5</strain>
    </source>
</reference>
<keyword evidence="2" id="KW-1185">Reference proteome</keyword>
<name>A0A2I2KLL6_9ACTN</name>